<dbReference type="InterPro" id="IPR045055">
    <property type="entry name" value="DNA2/NAM7-like"/>
</dbReference>
<feature type="domain" description="DNA2/NAM7 helicase-like C-terminal" evidence="1">
    <location>
        <begin position="44"/>
        <end position="97"/>
    </location>
</feature>
<dbReference type="Gene3D" id="3.40.50.300">
    <property type="entry name" value="P-loop containing nucleotide triphosphate hydrolases"/>
    <property type="match status" value="1"/>
</dbReference>
<keyword evidence="3" id="KW-1185">Reference proteome</keyword>
<evidence type="ECO:0000313" key="2">
    <source>
        <dbReference type="EMBL" id="KAF0914960.1"/>
    </source>
</evidence>
<dbReference type="PANTHER" id="PTHR10887:SF522">
    <property type="entry name" value="P-LOOP CONTAINING NUCLEOSIDE TRIPHOSPHATE HYDROLASES SUPERFAMILY PROTEIN"/>
    <property type="match status" value="1"/>
</dbReference>
<name>A0A6G1DR21_9ORYZ</name>
<dbReference type="PANTHER" id="PTHR10887">
    <property type="entry name" value="DNA2/NAM7 HELICASE FAMILY"/>
    <property type="match status" value="1"/>
</dbReference>
<gene>
    <name evidence="2" type="ORF">E2562_032940</name>
</gene>
<proteinExistence type="predicted"/>
<dbReference type="AlphaFoldDB" id="A0A6G1DR21"/>
<evidence type="ECO:0000313" key="3">
    <source>
        <dbReference type="Proteomes" id="UP000479710"/>
    </source>
</evidence>
<protein>
    <recommendedName>
        <fullName evidence="1">DNA2/NAM7 helicase-like C-terminal domain-containing protein</fullName>
    </recommendedName>
</protein>
<reference evidence="2 3" key="1">
    <citation type="submission" date="2019-11" db="EMBL/GenBank/DDBJ databases">
        <title>Whole genome sequence of Oryza granulata.</title>
        <authorList>
            <person name="Li W."/>
        </authorList>
    </citation>
    <scope>NUCLEOTIDE SEQUENCE [LARGE SCALE GENOMIC DNA]</scope>
    <source>
        <strain evidence="3">cv. Menghai</strain>
        <tissue evidence="2">Leaf</tissue>
    </source>
</reference>
<dbReference type="Proteomes" id="UP000479710">
    <property type="component" value="Unassembled WGS sequence"/>
</dbReference>
<evidence type="ECO:0000259" key="1">
    <source>
        <dbReference type="Pfam" id="PF13087"/>
    </source>
</evidence>
<dbReference type="OrthoDB" id="1726821at2759"/>
<sequence>MLHSNKAGQVSKTETLVQKVLSWSVYDILKRNRPSIEIAKEAKYGRSLFERLSEIGYYKHLLNVQYRMHPSISQFPNEKFYDKKIIDGPNVKEYHCTYLPGRTAFGSLDMKKLSGKVIPYGMI</sequence>
<dbReference type="SUPFAM" id="SSF52540">
    <property type="entry name" value="P-loop containing nucleoside triphosphate hydrolases"/>
    <property type="match status" value="1"/>
</dbReference>
<dbReference type="Pfam" id="PF13087">
    <property type="entry name" value="AAA_12"/>
    <property type="match status" value="1"/>
</dbReference>
<organism evidence="2 3">
    <name type="scientific">Oryza meyeriana var. granulata</name>
    <dbReference type="NCBI Taxonomy" id="110450"/>
    <lineage>
        <taxon>Eukaryota</taxon>
        <taxon>Viridiplantae</taxon>
        <taxon>Streptophyta</taxon>
        <taxon>Embryophyta</taxon>
        <taxon>Tracheophyta</taxon>
        <taxon>Spermatophyta</taxon>
        <taxon>Magnoliopsida</taxon>
        <taxon>Liliopsida</taxon>
        <taxon>Poales</taxon>
        <taxon>Poaceae</taxon>
        <taxon>BOP clade</taxon>
        <taxon>Oryzoideae</taxon>
        <taxon>Oryzeae</taxon>
        <taxon>Oryzinae</taxon>
        <taxon>Oryza</taxon>
        <taxon>Oryza meyeriana</taxon>
    </lineage>
</organism>
<dbReference type="InterPro" id="IPR027417">
    <property type="entry name" value="P-loop_NTPase"/>
</dbReference>
<dbReference type="EMBL" id="SPHZ02000006">
    <property type="protein sequence ID" value="KAF0914960.1"/>
    <property type="molecule type" value="Genomic_DNA"/>
</dbReference>
<accession>A0A6G1DR21</accession>
<comment type="caution">
    <text evidence="2">The sequence shown here is derived from an EMBL/GenBank/DDBJ whole genome shotgun (WGS) entry which is preliminary data.</text>
</comment>
<dbReference type="InterPro" id="IPR041679">
    <property type="entry name" value="DNA2/NAM7-like_C"/>
</dbReference>